<protein>
    <recommendedName>
        <fullName evidence="4">Thiolase N-terminal domain-containing protein</fullName>
    </recommendedName>
</protein>
<reference evidence="2" key="1">
    <citation type="submission" date="2022-06" db="EMBL/GenBank/DDBJ databases">
        <title>Genome Sequence of Candolleomyces eurysporus.</title>
        <authorList>
            <person name="Buettner E."/>
        </authorList>
    </citation>
    <scope>NUCLEOTIDE SEQUENCE</scope>
    <source>
        <strain evidence="2">VTCC 930004</strain>
    </source>
</reference>
<keyword evidence="1" id="KW-0808">Transferase</keyword>
<dbReference type="PROSITE" id="PS00098">
    <property type="entry name" value="THIOLASE_1"/>
    <property type="match status" value="1"/>
</dbReference>
<dbReference type="EMBL" id="JANBPK010000905">
    <property type="protein sequence ID" value="KAJ2929047.1"/>
    <property type="molecule type" value="Genomic_DNA"/>
</dbReference>
<dbReference type="SUPFAM" id="SSF53901">
    <property type="entry name" value="Thiolase-like"/>
    <property type="match status" value="1"/>
</dbReference>
<keyword evidence="3" id="KW-1185">Reference proteome</keyword>
<dbReference type="Gene3D" id="3.40.47.10">
    <property type="match status" value="1"/>
</dbReference>
<evidence type="ECO:0000313" key="3">
    <source>
        <dbReference type="Proteomes" id="UP001140091"/>
    </source>
</evidence>
<accession>A0A9W8MGJ4</accession>
<evidence type="ECO:0000256" key="1">
    <source>
        <dbReference type="ARBA" id="ARBA00022679"/>
    </source>
</evidence>
<comment type="caution">
    <text evidence="2">The sequence shown here is derived from an EMBL/GenBank/DDBJ whole genome shotgun (WGS) entry which is preliminary data.</text>
</comment>
<evidence type="ECO:0000313" key="2">
    <source>
        <dbReference type="EMBL" id="KAJ2929047.1"/>
    </source>
</evidence>
<proteinExistence type="predicted"/>
<organism evidence="2 3">
    <name type="scientific">Candolleomyces eurysporus</name>
    <dbReference type="NCBI Taxonomy" id="2828524"/>
    <lineage>
        <taxon>Eukaryota</taxon>
        <taxon>Fungi</taxon>
        <taxon>Dikarya</taxon>
        <taxon>Basidiomycota</taxon>
        <taxon>Agaricomycotina</taxon>
        <taxon>Agaricomycetes</taxon>
        <taxon>Agaricomycetidae</taxon>
        <taxon>Agaricales</taxon>
        <taxon>Agaricineae</taxon>
        <taxon>Psathyrellaceae</taxon>
        <taxon>Candolleomyces</taxon>
    </lineage>
</organism>
<dbReference type="InterPro" id="IPR016039">
    <property type="entry name" value="Thiolase-like"/>
</dbReference>
<sequence length="35" mass="3451">MATLDAAITVNNQCSSGLTAITQIANGVKAGIVTC</sequence>
<dbReference type="AlphaFoldDB" id="A0A9W8MGJ4"/>
<name>A0A9W8MGJ4_9AGAR</name>
<feature type="non-terminal residue" evidence="2">
    <location>
        <position position="1"/>
    </location>
</feature>
<dbReference type="GO" id="GO:0016747">
    <property type="term" value="F:acyltransferase activity, transferring groups other than amino-acyl groups"/>
    <property type="evidence" value="ECO:0007669"/>
    <property type="project" value="InterPro"/>
</dbReference>
<gene>
    <name evidence="2" type="ORF">H1R20_g8047</name>
</gene>
<dbReference type="Proteomes" id="UP001140091">
    <property type="component" value="Unassembled WGS sequence"/>
</dbReference>
<dbReference type="InterPro" id="IPR020615">
    <property type="entry name" value="Thiolase_acyl_enz_int_AS"/>
</dbReference>
<evidence type="ECO:0008006" key="4">
    <source>
        <dbReference type="Google" id="ProtNLM"/>
    </source>
</evidence>